<keyword evidence="3 5" id="KW-0238">DNA-binding</keyword>
<sequence length="189" mass="21133">MARPLSPEKRQALLLSATQAVAEQGVQASTSSIARGAGVAEGTLFTYFENKEMLFQELYLHLKRSLAETVLPDYPHDADYQERMEHVFQRYVSWGLANAAGRFAIARLSTSGHISDETKMQGMQAFLEVSRMMTDGVRDGVLVDAPIAFLASLIEHIADSIIEYVQANPMDAERHRQLGFCVLWRAITR</sequence>
<evidence type="ECO:0000256" key="1">
    <source>
        <dbReference type="ARBA" id="ARBA00022491"/>
    </source>
</evidence>
<dbReference type="SUPFAM" id="SSF46689">
    <property type="entry name" value="Homeodomain-like"/>
    <property type="match status" value="1"/>
</dbReference>
<gene>
    <name evidence="7" type="ORF">CI15_30920</name>
</gene>
<dbReference type="STRING" id="1399968.CI15_30920"/>
<name>A0A149PEM2_9BURK</name>
<evidence type="ECO:0000256" key="4">
    <source>
        <dbReference type="ARBA" id="ARBA00023163"/>
    </source>
</evidence>
<dbReference type="InterPro" id="IPR023772">
    <property type="entry name" value="DNA-bd_HTH_TetR-type_CS"/>
</dbReference>
<evidence type="ECO:0000313" key="8">
    <source>
        <dbReference type="Proteomes" id="UP000075613"/>
    </source>
</evidence>
<dbReference type="Proteomes" id="UP000075613">
    <property type="component" value="Unassembled WGS sequence"/>
</dbReference>
<dbReference type="GO" id="GO:0003677">
    <property type="term" value="F:DNA binding"/>
    <property type="evidence" value="ECO:0007669"/>
    <property type="project" value="UniProtKB-UniRule"/>
</dbReference>
<reference evidence="7 8" key="1">
    <citation type="journal article" date="2015" name="Int. J. Syst. Evol. Microbiol.">
        <title>Burkholderia monticola sp. nov., isolated from mountain soil.</title>
        <authorList>
            <person name="Baek I."/>
            <person name="Seo B."/>
            <person name="Lee I."/>
            <person name="Yi H."/>
            <person name="Chun J."/>
        </authorList>
    </citation>
    <scope>NUCLEOTIDE SEQUENCE [LARGE SCALE GENOMIC DNA]</scope>
    <source>
        <strain evidence="7 8">JC2948</strain>
    </source>
</reference>
<dbReference type="PRINTS" id="PR00455">
    <property type="entry name" value="HTHTETR"/>
</dbReference>
<organism evidence="7 8">
    <name type="scientific">Paraburkholderia monticola</name>
    <dbReference type="NCBI Taxonomy" id="1399968"/>
    <lineage>
        <taxon>Bacteria</taxon>
        <taxon>Pseudomonadati</taxon>
        <taxon>Pseudomonadota</taxon>
        <taxon>Betaproteobacteria</taxon>
        <taxon>Burkholderiales</taxon>
        <taxon>Burkholderiaceae</taxon>
        <taxon>Paraburkholderia</taxon>
    </lineage>
</organism>
<dbReference type="PROSITE" id="PS50977">
    <property type="entry name" value="HTH_TETR_2"/>
    <property type="match status" value="1"/>
</dbReference>
<comment type="caution">
    <text evidence="7">The sequence shown here is derived from an EMBL/GenBank/DDBJ whole genome shotgun (WGS) entry which is preliminary data.</text>
</comment>
<dbReference type="Pfam" id="PF00440">
    <property type="entry name" value="TetR_N"/>
    <property type="match status" value="1"/>
</dbReference>
<evidence type="ECO:0000313" key="7">
    <source>
        <dbReference type="EMBL" id="KXU83490.1"/>
    </source>
</evidence>
<dbReference type="OrthoDB" id="63332at2"/>
<evidence type="ECO:0000259" key="6">
    <source>
        <dbReference type="PROSITE" id="PS50977"/>
    </source>
</evidence>
<dbReference type="PANTHER" id="PTHR30055">
    <property type="entry name" value="HTH-TYPE TRANSCRIPTIONAL REGULATOR RUTR"/>
    <property type="match status" value="1"/>
</dbReference>
<keyword evidence="2" id="KW-0805">Transcription regulation</keyword>
<feature type="DNA-binding region" description="H-T-H motif" evidence="5">
    <location>
        <begin position="29"/>
        <end position="48"/>
    </location>
</feature>
<keyword evidence="8" id="KW-1185">Reference proteome</keyword>
<evidence type="ECO:0000256" key="3">
    <source>
        <dbReference type="ARBA" id="ARBA00023125"/>
    </source>
</evidence>
<dbReference type="AlphaFoldDB" id="A0A149PEM2"/>
<dbReference type="Gene3D" id="1.10.357.10">
    <property type="entry name" value="Tetracycline Repressor, domain 2"/>
    <property type="match status" value="1"/>
</dbReference>
<protein>
    <submittedName>
        <fullName evidence="7">TetR family transcriptional regulator</fullName>
    </submittedName>
</protein>
<dbReference type="PROSITE" id="PS01081">
    <property type="entry name" value="HTH_TETR_1"/>
    <property type="match status" value="1"/>
</dbReference>
<dbReference type="InterPro" id="IPR050109">
    <property type="entry name" value="HTH-type_TetR-like_transc_reg"/>
</dbReference>
<dbReference type="EMBL" id="LRBG01000038">
    <property type="protein sequence ID" value="KXU83490.1"/>
    <property type="molecule type" value="Genomic_DNA"/>
</dbReference>
<dbReference type="InterPro" id="IPR001647">
    <property type="entry name" value="HTH_TetR"/>
</dbReference>
<keyword evidence="4" id="KW-0804">Transcription</keyword>
<keyword evidence="1" id="KW-0678">Repressor</keyword>
<evidence type="ECO:0000256" key="2">
    <source>
        <dbReference type="ARBA" id="ARBA00023015"/>
    </source>
</evidence>
<proteinExistence type="predicted"/>
<dbReference type="PANTHER" id="PTHR30055:SF222">
    <property type="entry name" value="REGULATORY PROTEIN"/>
    <property type="match status" value="1"/>
</dbReference>
<feature type="domain" description="HTH tetR-type" evidence="6">
    <location>
        <begin position="7"/>
        <end position="66"/>
    </location>
</feature>
<dbReference type="InterPro" id="IPR009057">
    <property type="entry name" value="Homeodomain-like_sf"/>
</dbReference>
<accession>A0A149PEM2</accession>
<evidence type="ECO:0000256" key="5">
    <source>
        <dbReference type="PROSITE-ProRule" id="PRU00335"/>
    </source>
</evidence>